<name>A0A1H7UBR5_9HYPH</name>
<proteinExistence type="predicted"/>
<gene>
    <name evidence="2" type="ORF">SAMN04515666_106207</name>
</gene>
<dbReference type="AlphaFoldDB" id="A0A1H7UBR5"/>
<dbReference type="Proteomes" id="UP000199664">
    <property type="component" value="Unassembled WGS sequence"/>
</dbReference>
<keyword evidence="1" id="KW-0472">Membrane</keyword>
<keyword evidence="1" id="KW-1133">Transmembrane helix</keyword>
<dbReference type="OrthoDB" id="4760162at2"/>
<feature type="transmembrane region" description="Helical" evidence="1">
    <location>
        <begin position="214"/>
        <end position="235"/>
    </location>
</feature>
<keyword evidence="3" id="KW-1185">Reference proteome</keyword>
<organism evidence="2 3">
    <name type="scientific">Bosea lupini</name>
    <dbReference type="NCBI Taxonomy" id="1036779"/>
    <lineage>
        <taxon>Bacteria</taxon>
        <taxon>Pseudomonadati</taxon>
        <taxon>Pseudomonadota</taxon>
        <taxon>Alphaproteobacteria</taxon>
        <taxon>Hyphomicrobiales</taxon>
        <taxon>Boseaceae</taxon>
        <taxon>Bosea</taxon>
    </lineage>
</organism>
<dbReference type="Pfam" id="PF14023">
    <property type="entry name" value="Bestrophin-like"/>
    <property type="match status" value="1"/>
</dbReference>
<evidence type="ECO:0000313" key="3">
    <source>
        <dbReference type="Proteomes" id="UP000199664"/>
    </source>
</evidence>
<reference evidence="3" key="1">
    <citation type="submission" date="2016-10" db="EMBL/GenBank/DDBJ databases">
        <authorList>
            <person name="Varghese N."/>
            <person name="Submissions S."/>
        </authorList>
    </citation>
    <scope>NUCLEOTIDE SEQUENCE [LARGE SCALE GENOMIC DNA]</scope>
    <source>
        <strain evidence="3">LMG 26383,CCUG 61248,R- 45681</strain>
    </source>
</reference>
<dbReference type="RefSeq" id="WP_091837605.1">
    <property type="nucleotide sequence ID" value="NZ_FOAN01000006.1"/>
</dbReference>
<keyword evidence="1" id="KW-0812">Transmembrane</keyword>
<evidence type="ECO:0008006" key="4">
    <source>
        <dbReference type="Google" id="ProtNLM"/>
    </source>
</evidence>
<evidence type="ECO:0000313" key="2">
    <source>
        <dbReference type="EMBL" id="SEL94453.1"/>
    </source>
</evidence>
<protein>
    <recommendedName>
        <fullName evidence="4">DUF4239 domain-containing protein</fullName>
    </recommendedName>
</protein>
<dbReference type="EMBL" id="FOAN01000006">
    <property type="protein sequence ID" value="SEL94453.1"/>
    <property type="molecule type" value="Genomic_DNA"/>
</dbReference>
<sequence>MELLLVLAFLALFSLSALAGIALRKRLHERHLTSETMDSIRLVTGLMVTFAALILSLQLSTARSRFDVTSSHRSAYAARLANLDQCLRLFKEAADPIRLKLRRYTAAVIASTWPHEAAPTVAGMPDIAGMALRGEDRTLSRLISEIGAEVDALPTTGLENTATRCRAAFAQVSSARWNVIEDAIAPSGDFFIGILSFWLSLVFLSFGLQIPRRALSAIVLAIGVLSVSSIMFVIVDLSLPYQGVFHVPSTAMREALADMMR</sequence>
<feature type="transmembrane region" description="Helical" evidence="1">
    <location>
        <begin position="190"/>
        <end position="208"/>
    </location>
</feature>
<accession>A0A1H7UBR5</accession>
<evidence type="ECO:0000256" key="1">
    <source>
        <dbReference type="SAM" id="Phobius"/>
    </source>
</evidence>
<feature type="transmembrane region" description="Helical" evidence="1">
    <location>
        <begin position="40"/>
        <end position="57"/>
    </location>
</feature>
<dbReference type="STRING" id="1036779.SAMN04515666_106207"/>
<dbReference type="InterPro" id="IPR025333">
    <property type="entry name" value="DUF4239"/>
</dbReference>